<dbReference type="GO" id="GO:0005840">
    <property type="term" value="C:ribosome"/>
    <property type="evidence" value="ECO:0007669"/>
    <property type="project" value="UniProtKB-KW"/>
</dbReference>
<dbReference type="RefSeq" id="WP_123929365.1">
    <property type="nucleotide sequence ID" value="NZ_RKRE01000002.1"/>
</dbReference>
<dbReference type="Pfam" id="PF01248">
    <property type="entry name" value="Ribosomal_L7Ae"/>
    <property type="match status" value="1"/>
</dbReference>
<dbReference type="SUPFAM" id="SSF55315">
    <property type="entry name" value="L30e-like"/>
    <property type="match status" value="1"/>
</dbReference>
<dbReference type="Gene3D" id="3.30.1330.30">
    <property type="match status" value="1"/>
</dbReference>
<accession>A0A3N5ATD4</accession>
<organism evidence="2 3">
    <name type="scientific">Thermodesulfitimonas autotrophica</name>
    <dbReference type="NCBI Taxonomy" id="1894989"/>
    <lineage>
        <taxon>Bacteria</taxon>
        <taxon>Bacillati</taxon>
        <taxon>Bacillota</taxon>
        <taxon>Clostridia</taxon>
        <taxon>Thermoanaerobacterales</taxon>
        <taxon>Thermoanaerobacteraceae</taxon>
        <taxon>Thermodesulfitimonas</taxon>
    </lineage>
</organism>
<feature type="domain" description="Ribosomal protein eL8/eL30/eS12/Gadd45" evidence="1">
    <location>
        <begin position="6"/>
        <end position="90"/>
    </location>
</feature>
<keyword evidence="2" id="KW-0689">Ribosomal protein</keyword>
<evidence type="ECO:0000313" key="3">
    <source>
        <dbReference type="Proteomes" id="UP000282654"/>
    </source>
</evidence>
<evidence type="ECO:0000259" key="1">
    <source>
        <dbReference type="Pfam" id="PF01248"/>
    </source>
</evidence>
<dbReference type="InterPro" id="IPR004038">
    <property type="entry name" value="Ribosomal_eL8/eL30/eS12/Gad45"/>
</dbReference>
<proteinExistence type="predicted"/>
<gene>
    <name evidence="2" type="ORF">EDD75_1161</name>
</gene>
<keyword evidence="2" id="KW-0687">Ribonucleoprotein</keyword>
<dbReference type="AlphaFoldDB" id="A0A3N5ATD4"/>
<keyword evidence="3" id="KW-1185">Reference proteome</keyword>
<protein>
    <submittedName>
        <fullName evidence="2">Ribosomal protein L7Ae-like RNA K-turn-binding protein</fullName>
    </submittedName>
</protein>
<dbReference type="OrthoDB" id="9794863at2"/>
<dbReference type="EMBL" id="RKRE01000002">
    <property type="protein sequence ID" value="RPF46900.1"/>
    <property type="molecule type" value="Genomic_DNA"/>
</dbReference>
<dbReference type="InterPro" id="IPR029064">
    <property type="entry name" value="Ribosomal_eL30-like_sf"/>
</dbReference>
<name>A0A3N5ATD4_9THEO</name>
<sequence length="104" mass="10900">MPAKNIVQLLGLGQRAGQVASGNFVVRVKIRKREARLVIVAADAAGQTAKDFQRFARGTGIPVVVYGRKAELGAALGRPPRAVVAVLDESLAARILNLIGGGEK</sequence>
<evidence type="ECO:0000313" key="2">
    <source>
        <dbReference type="EMBL" id="RPF46900.1"/>
    </source>
</evidence>
<comment type="caution">
    <text evidence="2">The sequence shown here is derived from an EMBL/GenBank/DDBJ whole genome shotgun (WGS) entry which is preliminary data.</text>
</comment>
<reference evidence="2 3" key="1">
    <citation type="submission" date="2018-11" db="EMBL/GenBank/DDBJ databases">
        <title>Genomic Encyclopedia of Type Strains, Phase IV (KMG-IV): sequencing the most valuable type-strain genomes for metagenomic binning, comparative biology and taxonomic classification.</title>
        <authorList>
            <person name="Goeker M."/>
        </authorList>
    </citation>
    <scope>NUCLEOTIDE SEQUENCE [LARGE SCALE GENOMIC DNA]</scope>
    <source>
        <strain evidence="2 3">DSM 102936</strain>
    </source>
</reference>
<dbReference type="Proteomes" id="UP000282654">
    <property type="component" value="Unassembled WGS sequence"/>
</dbReference>